<gene>
    <name evidence="3" type="ORF">Krac_12322</name>
</gene>
<dbReference type="RefSeq" id="WP_007908257.1">
    <property type="nucleotide sequence ID" value="NZ_ADVG01000001.1"/>
</dbReference>
<feature type="compositionally biased region" description="Low complexity" evidence="1">
    <location>
        <begin position="13"/>
        <end position="42"/>
    </location>
</feature>
<evidence type="ECO:0000256" key="1">
    <source>
        <dbReference type="SAM" id="MobiDB-lite"/>
    </source>
</evidence>
<protein>
    <submittedName>
        <fullName evidence="3">Uncharacterized protein</fullName>
    </submittedName>
</protein>
<feature type="transmembrane region" description="Helical" evidence="2">
    <location>
        <begin position="133"/>
        <end position="153"/>
    </location>
</feature>
<feature type="transmembrane region" description="Helical" evidence="2">
    <location>
        <begin position="184"/>
        <end position="206"/>
    </location>
</feature>
<name>D6TGH7_KTERA</name>
<keyword evidence="2" id="KW-0472">Membrane</keyword>
<keyword evidence="2" id="KW-0812">Transmembrane</keyword>
<dbReference type="OrthoDB" id="9841047at2"/>
<organism evidence="3 4">
    <name type="scientific">Ktedonobacter racemifer DSM 44963</name>
    <dbReference type="NCBI Taxonomy" id="485913"/>
    <lineage>
        <taxon>Bacteria</taxon>
        <taxon>Bacillati</taxon>
        <taxon>Chloroflexota</taxon>
        <taxon>Ktedonobacteria</taxon>
        <taxon>Ktedonobacterales</taxon>
        <taxon>Ktedonobacteraceae</taxon>
        <taxon>Ktedonobacter</taxon>
    </lineage>
</organism>
<proteinExistence type="predicted"/>
<dbReference type="AlphaFoldDB" id="D6TGH7"/>
<dbReference type="InParanoid" id="D6TGH7"/>
<keyword evidence="2" id="KW-1133">Transmembrane helix</keyword>
<sequence length="373" mass="41498">MGLFPKFTNPFKGRQPGGTQTQQPVQSQSQQATTPQGPTTGPLDDKQGANEQSLPRFEKVQGGEINLVNYSPEELMLHIEGTLSTVHFGMSGSEKFKEWAGEIWDVIGPMVLLAGTAGEVFAFIWGYSDNPAWWVGISVLATVIVLEATFMVVSYKSSTKRNRAEGKPSGATDQEKAVLKRYKYMWVMLAVGVGVGQAAFLISAMNAKMNNMVLLVTFAIARTVFTLASDYYTAFVHERKPTEGEEAKHQQQQRAALTNDLLVQKSKELDMINAGILQLQRTHTNAEIEQDSLHTELKMKKLENKNRIKTLESQAEQAVMFTSLGNNMMRALFDPSLPDDQREKLLGTMQGFMSAMRHLPSPETTIIEEEEDT</sequence>
<feature type="region of interest" description="Disordered" evidence="1">
    <location>
        <begin position="1"/>
        <end position="49"/>
    </location>
</feature>
<dbReference type="EMBL" id="ADVG01000001">
    <property type="protein sequence ID" value="EFH90689.1"/>
    <property type="molecule type" value="Genomic_DNA"/>
</dbReference>
<dbReference type="STRING" id="485913.Krac_12322"/>
<reference evidence="3 4" key="1">
    <citation type="journal article" date="2011" name="Stand. Genomic Sci.">
        <title>Non-contiguous finished genome sequence and contextual data of the filamentous soil bacterium Ktedonobacter racemifer type strain (SOSP1-21).</title>
        <authorList>
            <person name="Chang Y.J."/>
            <person name="Land M."/>
            <person name="Hauser L."/>
            <person name="Chertkov O."/>
            <person name="Del Rio T.G."/>
            <person name="Nolan M."/>
            <person name="Copeland A."/>
            <person name="Tice H."/>
            <person name="Cheng J.F."/>
            <person name="Lucas S."/>
            <person name="Han C."/>
            <person name="Goodwin L."/>
            <person name="Pitluck S."/>
            <person name="Ivanova N."/>
            <person name="Ovchinikova G."/>
            <person name="Pati A."/>
            <person name="Chen A."/>
            <person name="Palaniappan K."/>
            <person name="Mavromatis K."/>
            <person name="Liolios K."/>
            <person name="Brettin T."/>
            <person name="Fiebig A."/>
            <person name="Rohde M."/>
            <person name="Abt B."/>
            <person name="Goker M."/>
            <person name="Detter J.C."/>
            <person name="Woyke T."/>
            <person name="Bristow J."/>
            <person name="Eisen J.A."/>
            <person name="Markowitz V."/>
            <person name="Hugenholtz P."/>
            <person name="Kyrpides N.C."/>
            <person name="Klenk H.P."/>
            <person name="Lapidus A."/>
        </authorList>
    </citation>
    <scope>NUCLEOTIDE SEQUENCE [LARGE SCALE GENOMIC DNA]</scope>
    <source>
        <strain evidence="4">DSM 44963</strain>
    </source>
</reference>
<keyword evidence="4" id="KW-1185">Reference proteome</keyword>
<dbReference type="Proteomes" id="UP000004508">
    <property type="component" value="Unassembled WGS sequence"/>
</dbReference>
<evidence type="ECO:0000313" key="4">
    <source>
        <dbReference type="Proteomes" id="UP000004508"/>
    </source>
</evidence>
<feature type="transmembrane region" description="Helical" evidence="2">
    <location>
        <begin position="103"/>
        <end position="127"/>
    </location>
</feature>
<evidence type="ECO:0000256" key="2">
    <source>
        <dbReference type="SAM" id="Phobius"/>
    </source>
</evidence>
<comment type="caution">
    <text evidence="3">The sequence shown here is derived from an EMBL/GenBank/DDBJ whole genome shotgun (WGS) entry which is preliminary data.</text>
</comment>
<accession>D6TGH7</accession>
<evidence type="ECO:0000313" key="3">
    <source>
        <dbReference type="EMBL" id="EFH90689.1"/>
    </source>
</evidence>